<feature type="transmembrane region" description="Helical" evidence="6">
    <location>
        <begin position="63"/>
        <end position="82"/>
    </location>
</feature>
<dbReference type="FunCoup" id="A0A0D0AJR1">
    <property type="interactions" value="131"/>
</dbReference>
<feature type="transmembrane region" description="Helical" evidence="6">
    <location>
        <begin position="438"/>
        <end position="464"/>
    </location>
</feature>
<keyword evidence="8" id="KW-1185">Reference proteome</keyword>
<evidence type="ECO:0000256" key="1">
    <source>
        <dbReference type="ARBA" id="ARBA00004141"/>
    </source>
</evidence>
<comment type="subcellular location">
    <subcellularLocation>
        <location evidence="1">Membrane</location>
        <topology evidence="1">Multi-pass membrane protein</topology>
    </subcellularLocation>
</comment>
<dbReference type="GO" id="GO:0005783">
    <property type="term" value="C:endoplasmic reticulum"/>
    <property type="evidence" value="ECO:0007669"/>
    <property type="project" value="TreeGrafter"/>
</dbReference>
<feature type="transmembrane region" description="Helical" evidence="6">
    <location>
        <begin position="503"/>
        <end position="527"/>
    </location>
</feature>
<dbReference type="PANTHER" id="PTHR13285:SF18">
    <property type="entry name" value="PROTEIN-CYSTEINE N-PALMITOYLTRANSFERASE RASP"/>
    <property type="match status" value="1"/>
</dbReference>
<reference evidence="8" key="2">
    <citation type="submission" date="2015-01" db="EMBL/GenBank/DDBJ databases">
        <title>Evolutionary Origins and Diversification of the Mycorrhizal Mutualists.</title>
        <authorList>
            <consortium name="DOE Joint Genome Institute"/>
            <consortium name="Mycorrhizal Genomics Consortium"/>
            <person name="Kohler A."/>
            <person name="Kuo A."/>
            <person name="Nagy L.G."/>
            <person name="Floudas D."/>
            <person name="Copeland A."/>
            <person name="Barry K.W."/>
            <person name="Cichocki N."/>
            <person name="Veneault-Fourrey C."/>
            <person name="LaButti K."/>
            <person name="Lindquist E.A."/>
            <person name="Lipzen A."/>
            <person name="Lundell T."/>
            <person name="Morin E."/>
            <person name="Murat C."/>
            <person name="Riley R."/>
            <person name="Ohm R."/>
            <person name="Sun H."/>
            <person name="Tunlid A."/>
            <person name="Henrissat B."/>
            <person name="Grigoriev I.V."/>
            <person name="Hibbett D.S."/>
            <person name="Martin F."/>
        </authorList>
    </citation>
    <scope>NUCLEOTIDE SEQUENCE [LARGE SCALE GENOMIC DNA]</scope>
    <source>
        <strain evidence="8">UH-Slu-Lm8-n1</strain>
    </source>
</reference>
<feature type="transmembrane region" description="Helical" evidence="6">
    <location>
        <begin position="202"/>
        <end position="224"/>
    </location>
</feature>
<dbReference type="Proteomes" id="UP000054485">
    <property type="component" value="Unassembled WGS sequence"/>
</dbReference>
<feature type="transmembrane region" description="Helical" evidence="6">
    <location>
        <begin position="547"/>
        <end position="566"/>
    </location>
</feature>
<dbReference type="Pfam" id="PF03062">
    <property type="entry name" value="MBOAT"/>
    <property type="match status" value="1"/>
</dbReference>
<reference evidence="7 8" key="1">
    <citation type="submission" date="2014-04" db="EMBL/GenBank/DDBJ databases">
        <authorList>
            <consortium name="DOE Joint Genome Institute"/>
            <person name="Kuo A."/>
            <person name="Ruytinx J."/>
            <person name="Rineau F."/>
            <person name="Colpaert J."/>
            <person name="Kohler A."/>
            <person name="Nagy L.G."/>
            <person name="Floudas D."/>
            <person name="Copeland A."/>
            <person name="Barry K.W."/>
            <person name="Cichocki N."/>
            <person name="Veneault-Fourrey C."/>
            <person name="LaButti K."/>
            <person name="Lindquist E.A."/>
            <person name="Lipzen A."/>
            <person name="Lundell T."/>
            <person name="Morin E."/>
            <person name="Murat C."/>
            <person name="Sun H."/>
            <person name="Tunlid A."/>
            <person name="Henrissat B."/>
            <person name="Grigoriev I.V."/>
            <person name="Hibbett D.S."/>
            <person name="Martin F."/>
            <person name="Nordberg H.P."/>
            <person name="Cantor M.N."/>
            <person name="Hua S.X."/>
        </authorList>
    </citation>
    <scope>NUCLEOTIDE SEQUENCE [LARGE SCALE GENOMIC DNA]</scope>
    <source>
        <strain evidence="7 8">UH-Slu-Lm8-n1</strain>
    </source>
</reference>
<evidence type="ECO:0008006" key="9">
    <source>
        <dbReference type="Google" id="ProtNLM"/>
    </source>
</evidence>
<accession>A0A0D0AJR1</accession>
<comment type="similarity">
    <text evidence="2">Belongs to the membrane-bound acyltransferase family.</text>
</comment>
<dbReference type="EMBL" id="KN835396">
    <property type="protein sequence ID" value="KIK38389.1"/>
    <property type="molecule type" value="Genomic_DNA"/>
</dbReference>
<feature type="transmembrane region" description="Helical" evidence="6">
    <location>
        <begin position="123"/>
        <end position="140"/>
    </location>
</feature>
<gene>
    <name evidence="7" type="ORF">CY34DRAFT_809399</name>
</gene>
<dbReference type="GO" id="GO:0006506">
    <property type="term" value="P:GPI anchor biosynthetic process"/>
    <property type="evidence" value="ECO:0007669"/>
    <property type="project" value="TreeGrafter"/>
</dbReference>
<dbReference type="InterPro" id="IPR051085">
    <property type="entry name" value="MB_O-acyltransferase"/>
</dbReference>
<evidence type="ECO:0000256" key="3">
    <source>
        <dbReference type="ARBA" id="ARBA00022692"/>
    </source>
</evidence>
<feature type="transmembrane region" description="Helical" evidence="6">
    <location>
        <begin position="376"/>
        <end position="395"/>
    </location>
</feature>
<evidence type="ECO:0000313" key="8">
    <source>
        <dbReference type="Proteomes" id="UP000054485"/>
    </source>
</evidence>
<feature type="transmembrane region" description="Helical" evidence="6">
    <location>
        <begin position="160"/>
        <end position="190"/>
    </location>
</feature>
<dbReference type="STRING" id="930992.A0A0D0AJR1"/>
<evidence type="ECO:0000256" key="5">
    <source>
        <dbReference type="ARBA" id="ARBA00023136"/>
    </source>
</evidence>
<dbReference type="GO" id="GO:0016020">
    <property type="term" value="C:membrane"/>
    <property type="evidence" value="ECO:0007669"/>
    <property type="project" value="UniProtKB-SubCell"/>
</dbReference>
<evidence type="ECO:0000256" key="2">
    <source>
        <dbReference type="ARBA" id="ARBA00010323"/>
    </source>
</evidence>
<feature type="transmembrane region" description="Helical" evidence="6">
    <location>
        <begin position="297"/>
        <end position="315"/>
    </location>
</feature>
<dbReference type="InParanoid" id="A0A0D0AJR1"/>
<dbReference type="OrthoDB" id="420606at2759"/>
<dbReference type="InterPro" id="IPR004299">
    <property type="entry name" value="MBOAT_fam"/>
</dbReference>
<evidence type="ECO:0000256" key="6">
    <source>
        <dbReference type="SAM" id="Phobius"/>
    </source>
</evidence>
<proteinExistence type="inferred from homology"/>
<sequence length="588" mass="68630">MSKDVVINMPTDMRNTESHFSTFDLDYTPLKPGGITSLTVDIPTSSRIPNEQRPPPRWKTPEFIFYYVVALFAIPLMVWVPIHLSSPSHPNYPYYRHKLSSGWMFGRKVDNSDTQYRSFRNNILSLSFLVLIFIALKYMYTRSALRSASIPSDKLYLIPFFLAFSVLYLTGLHGTSIFKILFILTANYWIAKTSRGSRVGPLLTWIFNVLILFANETYGGYRYASLHPSLEVLDTFRGIYPRWHISFNITMLRLVSFNMDYYWAYHSRRGEDLSSTSTEKQRANTPLALEDYTYRNYIAYVLYPPLYIAGPILTFNNFMWQLRRPIDIPMRVQSRYLVRFLVSLLTMESILHYMYVVAIKDTKAWQGYTPLELSMIGFWNLIIVWLKLLLPWRFFRLWSLASGIDPPENMIRCVVNNYSTLGFWRSWHRSYNLWIVRYIYIPLGGAKNVAVTTVLVFSFVALWHDLSFHLLAWGWLVSFFILPELLARYLLPQAKYGHLSWYRHVCAIGGVLNISMMVSANLVGFVIGTDGIMYMARQMTGTWQGFQFLLAASCIIFVGLQLMFEYSSQRRRDAKRCLPKVLIIYFAP</sequence>
<keyword evidence="5 6" id="KW-0472">Membrane</keyword>
<dbReference type="PANTHER" id="PTHR13285">
    <property type="entry name" value="ACYLTRANSFERASE"/>
    <property type="match status" value="1"/>
</dbReference>
<protein>
    <recommendedName>
        <fullName evidence="9">Glycerol transporter</fullName>
    </recommendedName>
</protein>
<feature type="transmembrane region" description="Helical" evidence="6">
    <location>
        <begin position="336"/>
        <end position="356"/>
    </location>
</feature>
<dbReference type="HOGENOM" id="CLU_021430_1_1_1"/>
<evidence type="ECO:0000313" key="7">
    <source>
        <dbReference type="EMBL" id="KIK38389.1"/>
    </source>
</evidence>
<feature type="transmembrane region" description="Helical" evidence="6">
    <location>
        <begin position="470"/>
        <end position="491"/>
    </location>
</feature>
<organism evidence="7 8">
    <name type="scientific">Suillus luteus UH-Slu-Lm8-n1</name>
    <dbReference type="NCBI Taxonomy" id="930992"/>
    <lineage>
        <taxon>Eukaryota</taxon>
        <taxon>Fungi</taxon>
        <taxon>Dikarya</taxon>
        <taxon>Basidiomycota</taxon>
        <taxon>Agaricomycotina</taxon>
        <taxon>Agaricomycetes</taxon>
        <taxon>Agaricomycetidae</taxon>
        <taxon>Boletales</taxon>
        <taxon>Suillineae</taxon>
        <taxon>Suillaceae</taxon>
        <taxon>Suillus</taxon>
    </lineage>
</organism>
<evidence type="ECO:0000256" key="4">
    <source>
        <dbReference type="ARBA" id="ARBA00022989"/>
    </source>
</evidence>
<keyword evidence="4 6" id="KW-1133">Transmembrane helix</keyword>
<name>A0A0D0AJR1_9AGAM</name>
<dbReference type="GO" id="GO:0008374">
    <property type="term" value="F:O-acyltransferase activity"/>
    <property type="evidence" value="ECO:0007669"/>
    <property type="project" value="TreeGrafter"/>
</dbReference>
<dbReference type="AlphaFoldDB" id="A0A0D0AJR1"/>
<keyword evidence="3 6" id="KW-0812">Transmembrane</keyword>